<dbReference type="InterPro" id="IPR013187">
    <property type="entry name" value="F-box-assoc_dom_typ3"/>
</dbReference>
<dbReference type="InterPro" id="IPR050796">
    <property type="entry name" value="SCF_F-box_component"/>
</dbReference>
<organism evidence="2 3">
    <name type="scientific">Phaseolus angularis</name>
    <name type="common">Azuki bean</name>
    <name type="synonym">Vigna angularis</name>
    <dbReference type="NCBI Taxonomy" id="3914"/>
    <lineage>
        <taxon>Eukaryota</taxon>
        <taxon>Viridiplantae</taxon>
        <taxon>Streptophyta</taxon>
        <taxon>Embryophyta</taxon>
        <taxon>Tracheophyta</taxon>
        <taxon>Spermatophyta</taxon>
        <taxon>Magnoliopsida</taxon>
        <taxon>eudicotyledons</taxon>
        <taxon>Gunneridae</taxon>
        <taxon>Pentapetalae</taxon>
        <taxon>rosids</taxon>
        <taxon>fabids</taxon>
        <taxon>Fabales</taxon>
        <taxon>Fabaceae</taxon>
        <taxon>Papilionoideae</taxon>
        <taxon>50 kb inversion clade</taxon>
        <taxon>NPAAA clade</taxon>
        <taxon>indigoferoid/millettioid clade</taxon>
        <taxon>Phaseoleae</taxon>
        <taxon>Vigna</taxon>
    </lineage>
</organism>
<dbReference type="PROSITE" id="PS50181">
    <property type="entry name" value="FBOX"/>
    <property type="match status" value="1"/>
</dbReference>
<reference evidence="3" key="1">
    <citation type="journal article" date="2015" name="Proc. Natl. Acad. Sci. U.S.A.">
        <title>Genome sequencing of adzuki bean (Vigna angularis) provides insight into high starch and low fat accumulation and domestication.</title>
        <authorList>
            <person name="Yang K."/>
            <person name="Tian Z."/>
            <person name="Chen C."/>
            <person name="Luo L."/>
            <person name="Zhao B."/>
            <person name="Wang Z."/>
            <person name="Yu L."/>
            <person name="Li Y."/>
            <person name="Sun Y."/>
            <person name="Li W."/>
            <person name="Chen Y."/>
            <person name="Li Y."/>
            <person name="Zhang Y."/>
            <person name="Ai D."/>
            <person name="Zhao J."/>
            <person name="Shang C."/>
            <person name="Ma Y."/>
            <person name="Wu B."/>
            <person name="Wang M."/>
            <person name="Gao L."/>
            <person name="Sun D."/>
            <person name="Zhang P."/>
            <person name="Guo F."/>
            <person name="Wang W."/>
            <person name="Li Y."/>
            <person name="Wang J."/>
            <person name="Varshney R.K."/>
            <person name="Wang J."/>
            <person name="Ling H.Q."/>
            <person name="Wan P."/>
        </authorList>
    </citation>
    <scope>NUCLEOTIDE SEQUENCE</scope>
    <source>
        <strain evidence="3">cv. Jingnong 6</strain>
    </source>
</reference>
<dbReference type="NCBIfam" id="TIGR01640">
    <property type="entry name" value="F_box_assoc_1"/>
    <property type="match status" value="1"/>
</dbReference>
<dbReference type="PANTHER" id="PTHR31672">
    <property type="entry name" value="BNACNNG10540D PROTEIN"/>
    <property type="match status" value="1"/>
</dbReference>
<accession>A0A0L9VNV7</accession>
<dbReference type="EMBL" id="CM003380">
    <property type="protein sequence ID" value="KOM56577.1"/>
    <property type="molecule type" value="Genomic_DNA"/>
</dbReference>
<dbReference type="SUPFAM" id="SSF81383">
    <property type="entry name" value="F-box domain"/>
    <property type="match status" value="1"/>
</dbReference>
<evidence type="ECO:0000313" key="3">
    <source>
        <dbReference type="Proteomes" id="UP000053144"/>
    </source>
</evidence>
<dbReference type="OMA" id="NICFWAR"/>
<dbReference type="Pfam" id="PF08268">
    <property type="entry name" value="FBA_3"/>
    <property type="match status" value="1"/>
</dbReference>
<dbReference type="KEGG" id="var:108344532"/>
<dbReference type="OrthoDB" id="1435799at2759"/>
<sequence>MAISSAEILPHELLMEIMSWLPVMSLMQFRCVSKTWKFLISNPYLVKLHLERSSRNPKILLMAKQRDNNICFWARSRSLPCFIKSPAQSFCGGILPCPNPYKYYLFGSCNGLLSLHDSLSTNGCEQHWVCFWNPATNICSGPSPSLLLYYGNARVQHYMYFGFGYDDGRDSYKVVAMVLDWTTLQKSMWVYCMGDVCWRCPLMTSPGFYPFDSNGYSLNGTVNWIGISLEKSKFEVLQIFSYDLKNDTCRYLSVPETKDSEFTSMGVFNGCLCVSLDQGMIGFVVLALKDVRDERSWSRLLSVSYETLKISPHYHNLRILCMWGDLLLLTCSEFGGAYNIISIFNLKENKVKRTQGYYKPFLGDIFCCHYAPSLILPI</sequence>
<gene>
    <name evidence="2" type="ORF">LR48_Vigan10g246900</name>
</gene>
<protein>
    <recommendedName>
        <fullName evidence="1">F-box domain-containing protein</fullName>
    </recommendedName>
</protein>
<dbReference type="CDD" id="cd22157">
    <property type="entry name" value="F-box_AtFBW1-like"/>
    <property type="match status" value="1"/>
</dbReference>
<feature type="domain" description="F-box" evidence="1">
    <location>
        <begin position="3"/>
        <end position="48"/>
    </location>
</feature>
<dbReference type="InterPro" id="IPR017451">
    <property type="entry name" value="F-box-assoc_interact_dom"/>
</dbReference>
<dbReference type="InterPro" id="IPR036047">
    <property type="entry name" value="F-box-like_dom_sf"/>
</dbReference>
<name>A0A0L9VNV7_PHAAN</name>
<dbReference type="STRING" id="3914.A0A0L9VNV7"/>
<dbReference type="Gene3D" id="1.20.1280.50">
    <property type="match status" value="1"/>
</dbReference>
<evidence type="ECO:0000259" key="1">
    <source>
        <dbReference type="PROSITE" id="PS50181"/>
    </source>
</evidence>
<dbReference type="SMART" id="SM00256">
    <property type="entry name" value="FBOX"/>
    <property type="match status" value="1"/>
</dbReference>
<dbReference type="InterPro" id="IPR001810">
    <property type="entry name" value="F-box_dom"/>
</dbReference>
<dbReference type="Gramene" id="KOM56577">
    <property type="protein sequence ID" value="KOM56577"/>
    <property type="gene ID" value="LR48_Vigan10g246900"/>
</dbReference>
<dbReference type="AlphaFoldDB" id="A0A0L9VNV7"/>
<dbReference type="Pfam" id="PF00646">
    <property type="entry name" value="F-box"/>
    <property type="match status" value="1"/>
</dbReference>
<dbReference type="Proteomes" id="UP000053144">
    <property type="component" value="Chromosome 10"/>
</dbReference>
<evidence type="ECO:0000313" key="2">
    <source>
        <dbReference type="EMBL" id="KOM56577.1"/>
    </source>
</evidence>
<dbReference type="PANTHER" id="PTHR31672:SF13">
    <property type="entry name" value="F-BOX PROTEIN CPR30-LIKE"/>
    <property type="match status" value="1"/>
</dbReference>
<proteinExistence type="predicted"/>